<dbReference type="Gene3D" id="3.30.420.10">
    <property type="entry name" value="Ribonuclease H-like superfamily/Ribonuclease H"/>
    <property type="match status" value="1"/>
</dbReference>
<dbReference type="InterPro" id="IPR001584">
    <property type="entry name" value="Integrase_cat-core"/>
</dbReference>
<dbReference type="Pfam" id="PF00665">
    <property type="entry name" value="rve"/>
    <property type="match status" value="1"/>
</dbReference>
<reference evidence="2 3" key="1">
    <citation type="submission" date="2019-09" db="EMBL/GenBank/DDBJ databases">
        <authorList>
            <person name="Depoorter E."/>
        </authorList>
    </citation>
    <scope>NUCLEOTIDE SEQUENCE [LARGE SCALE GENOMIC DNA]</scope>
    <source>
        <strain evidence="2">R-71033</strain>
    </source>
</reference>
<dbReference type="GO" id="GO:0003676">
    <property type="term" value="F:nucleic acid binding"/>
    <property type="evidence" value="ECO:0007669"/>
    <property type="project" value="InterPro"/>
</dbReference>
<dbReference type="PANTHER" id="PTHR10948:SF23">
    <property type="entry name" value="TRANSPOSASE INSI FOR INSERTION SEQUENCE ELEMENT IS30A-RELATED"/>
    <property type="match status" value="1"/>
</dbReference>
<evidence type="ECO:0000259" key="1">
    <source>
        <dbReference type="PROSITE" id="PS50994"/>
    </source>
</evidence>
<feature type="domain" description="Integrase catalytic" evidence="1">
    <location>
        <begin position="15"/>
        <end position="118"/>
    </location>
</feature>
<dbReference type="GO" id="GO:0005829">
    <property type="term" value="C:cytosol"/>
    <property type="evidence" value="ECO:0007669"/>
    <property type="project" value="TreeGrafter"/>
</dbReference>
<dbReference type="NCBIfam" id="NF033563">
    <property type="entry name" value="transpos_IS30"/>
    <property type="match status" value="1"/>
</dbReference>
<dbReference type="Proteomes" id="UP000494109">
    <property type="component" value="Unassembled WGS sequence"/>
</dbReference>
<name>A0A6P3CCZ7_9BURK</name>
<dbReference type="EMBL" id="CABVQS010000061">
    <property type="protein sequence ID" value="VWD65296.1"/>
    <property type="molecule type" value="Genomic_DNA"/>
</dbReference>
<dbReference type="InterPro" id="IPR053392">
    <property type="entry name" value="Transposase_IS30-like"/>
</dbReference>
<dbReference type="InterPro" id="IPR051917">
    <property type="entry name" value="Transposase-Integrase"/>
</dbReference>
<dbReference type="InterPro" id="IPR012337">
    <property type="entry name" value="RNaseH-like_sf"/>
</dbReference>
<evidence type="ECO:0000313" key="3">
    <source>
        <dbReference type="Proteomes" id="UP000494109"/>
    </source>
</evidence>
<organism evidence="2 3">
    <name type="scientific">Burkholderia contaminans</name>
    <dbReference type="NCBI Taxonomy" id="488447"/>
    <lineage>
        <taxon>Bacteria</taxon>
        <taxon>Pseudomonadati</taxon>
        <taxon>Pseudomonadota</taxon>
        <taxon>Betaproteobacteria</taxon>
        <taxon>Burkholderiales</taxon>
        <taxon>Burkholderiaceae</taxon>
        <taxon>Burkholderia</taxon>
        <taxon>Burkholderia cepacia complex</taxon>
    </lineage>
</organism>
<sequence length="118" mass="13167">MKTDDHGRICGTVPISERPANVDDRAIPGHWEGDLPFGNANSQIATLVERQSRFVMLVKVASKDTETVINALIRHAGKLPDELYKSLTGDRGKEMADHTRFTVATDIKVYFCDPQSPW</sequence>
<dbReference type="InterPro" id="IPR036397">
    <property type="entry name" value="RNaseH_sf"/>
</dbReference>
<gene>
    <name evidence="2" type="ORF">BCO71033_07316</name>
</gene>
<evidence type="ECO:0000313" key="2">
    <source>
        <dbReference type="EMBL" id="VWD65296.1"/>
    </source>
</evidence>
<dbReference type="PROSITE" id="PS50994">
    <property type="entry name" value="INTEGRASE"/>
    <property type="match status" value="1"/>
</dbReference>
<dbReference type="GO" id="GO:0032196">
    <property type="term" value="P:transposition"/>
    <property type="evidence" value="ECO:0007669"/>
    <property type="project" value="TreeGrafter"/>
</dbReference>
<dbReference type="GO" id="GO:0015074">
    <property type="term" value="P:DNA integration"/>
    <property type="evidence" value="ECO:0007669"/>
    <property type="project" value="InterPro"/>
</dbReference>
<protein>
    <submittedName>
        <fullName evidence="2">Integrase catalytic subunit</fullName>
    </submittedName>
</protein>
<dbReference type="GO" id="GO:0004803">
    <property type="term" value="F:transposase activity"/>
    <property type="evidence" value="ECO:0007669"/>
    <property type="project" value="TreeGrafter"/>
</dbReference>
<dbReference type="SUPFAM" id="SSF53098">
    <property type="entry name" value="Ribonuclease H-like"/>
    <property type="match status" value="1"/>
</dbReference>
<proteinExistence type="predicted"/>
<accession>A0A6P3CCZ7</accession>
<dbReference type="AlphaFoldDB" id="A0A6P3CCZ7"/>
<dbReference type="PANTHER" id="PTHR10948">
    <property type="entry name" value="TRANSPOSASE"/>
    <property type="match status" value="1"/>
</dbReference>